<feature type="compositionally biased region" description="Low complexity" evidence="1">
    <location>
        <begin position="375"/>
        <end position="390"/>
    </location>
</feature>
<gene>
    <name evidence="3" type="ORF">NW762_001512</name>
</gene>
<dbReference type="GO" id="GO:0005525">
    <property type="term" value="F:GTP binding"/>
    <property type="evidence" value="ECO:0007669"/>
    <property type="project" value="InterPro"/>
</dbReference>
<dbReference type="Proteomes" id="UP001152049">
    <property type="component" value="Unassembled WGS sequence"/>
</dbReference>
<evidence type="ECO:0000259" key="2">
    <source>
        <dbReference type="Pfam" id="PF01926"/>
    </source>
</evidence>
<accession>A0A9W8SEN3</accession>
<evidence type="ECO:0000256" key="1">
    <source>
        <dbReference type="SAM" id="MobiDB-lite"/>
    </source>
</evidence>
<feature type="compositionally biased region" description="Polar residues" evidence="1">
    <location>
        <begin position="399"/>
        <end position="410"/>
    </location>
</feature>
<keyword evidence="4" id="KW-1185">Reference proteome</keyword>
<dbReference type="OrthoDB" id="8954335at2759"/>
<dbReference type="AlphaFoldDB" id="A0A9W8SEN3"/>
<sequence length="441" mass="50464">MDVQELPCEYPDSSQEPSLSGDETTSDQSPLPSSVSTVDPRGFRNGHASQPNDAFIAVMGVTGSGKSSFISKCSEKRAEIGNSLQSCTSIVDVYPYKVRDDFTIYLIDTPGFDDTEKTDSDVLNEIAMWLSDSYQHEIRLHGIIYLHRISDVRMQGSAKKNLLTFRKLCGEDALKKVILASTMWDKTPLEEATVREQELKDTPEFWGWMLEKGSSCHRYDNTAESARQIILSLANHEEPIATDLQKQLVDDKLTLDETSAGQELASEILKERERLYKELQLLEAEIKAAKEQHDRDTQEALQEERDRYTNMIQKAEKNTERLKSTMESLIAKRDQRVAEMKEQIQELQAKNEEAFLHMKMKALELEREKARLQKQEPQQQQQQQQHTSQQSALVVSRPGNLQTAGQSQQRGEVKIPPTNVWYSLSLNKYFYFLLSPECMSW</sequence>
<proteinExistence type="predicted"/>
<dbReference type="SUPFAM" id="SSF52540">
    <property type="entry name" value="P-loop containing nucleoside triphosphate hydrolases"/>
    <property type="match status" value="1"/>
</dbReference>
<feature type="region of interest" description="Disordered" evidence="1">
    <location>
        <begin position="1"/>
        <end position="49"/>
    </location>
</feature>
<evidence type="ECO:0000313" key="3">
    <source>
        <dbReference type="EMBL" id="KAJ4269843.1"/>
    </source>
</evidence>
<evidence type="ECO:0000313" key="4">
    <source>
        <dbReference type="Proteomes" id="UP001152049"/>
    </source>
</evidence>
<reference evidence="3" key="1">
    <citation type="submission" date="2022-09" db="EMBL/GenBank/DDBJ databases">
        <title>Fusarium specimens isolated from Avocado Roots.</title>
        <authorList>
            <person name="Stajich J."/>
            <person name="Roper C."/>
            <person name="Heimlech-Rivalta G."/>
        </authorList>
    </citation>
    <scope>NUCLEOTIDE SEQUENCE</scope>
    <source>
        <strain evidence="3">CF00136</strain>
    </source>
</reference>
<dbReference type="CDD" id="cd00882">
    <property type="entry name" value="Ras_like_GTPase"/>
    <property type="match status" value="1"/>
</dbReference>
<comment type="caution">
    <text evidence="3">The sequence shown here is derived from an EMBL/GenBank/DDBJ whole genome shotgun (WGS) entry which is preliminary data.</text>
</comment>
<dbReference type="InterPro" id="IPR027417">
    <property type="entry name" value="P-loop_NTPase"/>
</dbReference>
<feature type="region of interest" description="Disordered" evidence="1">
    <location>
        <begin position="370"/>
        <end position="412"/>
    </location>
</feature>
<feature type="compositionally biased region" description="Polar residues" evidence="1">
    <location>
        <begin position="12"/>
        <end position="37"/>
    </location>
</feature>
<dbReference type="InterPro" id="IPR006073">
    <property type="entry name" value="GTP-bd"/>
</dbReference>
<name>A0A9W8SEN3_9HYPO</name>
<protein>
    <recommendedName>
        <fullName evidence="2">G domain-containing protein</fullName>
    </recommendedName>
</protein>
<dbReference type="EMBL" id="JAOQAZ010000002">
    <property type="protein sequence ID" value="KAJ4269843.1"/>
    <property type="molecule type" value="Genomic_DNA"/>
</dbReference>
<dbReference type="Gene3D" id="3.40.50.300">
    <property type="entry name" value="P-loop containing nucleotide triphosphate hydrolases"/>
    <property type="match status" value="1"/>
</dbReference>
<organism evidence="3 4">
    <name type="scientific">Fusarium torreyae</name>
    <dbReference type="NCBI Taxonomy" id="1237075"/>
    <lineage>
        <taxon>Eukaryota</taxon>
        <taxon>Fungi</taxon>
        <taxon>Dikarya</taxon>
        <taxon>Ascomycota</taxon>
        <taxon>Pezizomycotina</taxon>
        <taxon>Sordariomycetes</taxon>
        <taxon>Hypocreomycetidae</taxon>
        <taxon>Hypocreales</taxon>
        <taxon>Nectriaceae</taxon>
        <taxon>Fusarium</taxon>
    </lineage>
</organism>
<dbReference type="Pfam" id="PF01926">
    <property type="entry name" value="MMR_HSR1"/>
    <property type="match status" value="1"/>
</dbReference>
<feature type="domain" description="G" evidence="2">
    <location>
        <begin position="56"/>
        <end position="146"/>
    </location>
</feature>